<protein>
    <submittedName>
        <fullName evidence="2">Uncharacterized protein</fullName>
    </submittedName>
</protein>
<feature type="compositionally biased region" description="Low complexity" evidence="1">
    <location>
        <begin position="22"/>
        <end position="35"/>
    </location>
</feature>
<evidence type="ECO:0000256" key="1">
    <source>
        <dbReference type="SAM" id="MobiDB-lite"/>
    </source>
</evidence>
<gene>
    <name evidence="2" type="ORF">DNTS_001248</name>
</gene>
<sequence length="87" mass="9433">MSKQGSFTWPRVLREAALTRRSSSAAPPLDSSATAGYEKSRSLNNISGMTGAPLRLTPITPINNTSYEPYESPGPLRRCRSPIPSIL</sequence>
<evidence type="ECO:0000313" key="2">
    <source>
        <dbReference type="EMBL" id="TRY98987.1"/>
    </source>
</evidence>
<proteinExistence type="predicted"/>
<accession>A0A553R9X5</accession>
<evidence type="ECO:0000313" key="3">
    <source>
        <dbReference type="Proteomes" id="UP000316079"/>
    </source>
</evidence>
<dbReference type="OrthoDB" id="10025005at2759"/>
<dbReference type="EMBL" id="SRMA01025122">
    <property type="protein sequence ID" value="TRY98987.1"/>
    <property type="molecule type" value="Genomic_DNA"/>
</dbReference>
<name>A0A553R9X5_9TELE</name>
<keyword evidence="3" id="KW-1185">Reference proteome</keyword>
<dbReference type="AlphaFoldDB" id="A0A553R9X5"/>
<dbReference type="Proteomes" id="UP000316079">
    <property type="component" value="Unassembled WGS sequence"/>
</dbReference>
<feature type="region of interest" description="Disordered" evidence="1">
    <location>
        <begin position="18"/>
        <end position="87"/>
    </location>
</feature>
<organism evidence="2 3">
    <name type="scientific">Danionella cerebrum</name>
    <dbReference type="NCBI Taxonomy" id="2873325"/>
    <lineage>
        <taxon>Eukaryota</taxon>
        <taxon>Metazoa</taxon>
        <taxon>Chordata</taxon>
        <taxon>Craniata</taxon>
        <taxon>Vertebrata</taxon>
        <taxon>Euteleostomi</taxon>
        <taxon>Actinopterygii</taxon>
        <taxon>Neopterygii</taxon>
        <taxon>Teleostei</taxon>
        <taxon>Ostariophysi</taxon>
        <taxon>Cypriniformes</taxon>
        <taxon>Danionidae</taxon>
        <taxon>Danioninae</taxon>
        <taxon>Danionella</taxon>
    </lineage>
</organism>
<reference evidence="2 3" key="1">
    <citation type="journal article" date="2019" name="Sci. Data">
        <title>Hybrid genome assembly and annotation of Danionella translucida.</title>
        <authorList>
            <person name="Kadobianskyi M."/>
            <person name="Schulze L."/>
            <person name="Schuelke M."/>
            <person name="Judkewitz B."/>
        </authorList>
    </citation>
    <scope>NUCLEOTIDE SEQUENCE [LARGE SCALE GENOMIC DNA]</scope>
    <source>
        <strain evidence="2 3">Bolton</strain>
    </source>
</reference>
<comment type="caution">
    <text evidence="2">The sequence shown here is derived from an EMBL/GenBank/DDBJ whole genome shotgun (WGS) entry which is preliminary data.</text>
</comment>